<organism evidence="1 2">
    <name type="scientific">Clydaea vesicula</name>
    <dbReference type="NCBI Taxonomy" id="447962"/>
    <lineage>
        <taxon>Eukaryota</taxon>
        <taxon>Fungi</taxon>
        <taxon>Fungi incertae sedis</taxon>
        <taxon>Chytridiomycota</taxon>
        <taxon>Chytridiomycota incertae sedis</taxon>
        <taxon>Chytridiomycetes</taxon>
        <taxon>Lobulomycetales</taxon>
        <taxon>Lobulomycetaceae</taxon>
        <taxon>Clydaea</taxon>
    </lineage>
</organism>
<sequence length="113" mass="12795">MGDGEIVKKTVVVVGQGLDSNTFVEFDTTYIRLHKNDSAQLWRQDWGEAMQQLDELDGFEQGNLERQNEQQKTVAKPRYCATFRGPELRPWLHLKKKGGKKAQAGLAVAQSSF</sequence>
<accession>A0AAD5U3Q0</accession>
<gene>
    <name evidence="1" type="ORF">HK099_001156</name>
</gene>
<comment type="caution">
    <text evidence="1">The sequence shown here is derived from an EMBL/GenBank/DDBJ whole genome shotgun (WGS) entry which is preliminary data.</text>
</comment>
<reference evidence="1" key="1">
    <citation type="submission" date="2020-05" db="EMBL/GenBank/DDBJ databases">
        <title>Phylogenomic resolution of chytrid fungi.</title>
        <authorList>
            <person name="Stajich J.E."/>
            <person name="Amses K."/>
            <person name="Simmons R."/>
            <person name="Seto K."/>
            <person name="Myers J."/>
            <person name="Bonds A."/>
            <person name="Quandt C.A."/>
            <person name="Barry K."/>
            <person name="Liu P."/>
            <person name="Grigoriev I."/>
            <person name="Longcore J.E."/>
            <person name="James T.Y."/>
        </authorList>
    </citation>
    <scope>NUCLEOTIDE SEQUENCE</scope>
    <source>
        <strain evidence="1">JEL0476</strain>
    </source>
</reference>
<evidence type="ECO:0000313" key="1">
    <source>
        <dbReference type="EMBL" id="KAJ3223432.1"/>
    </source>
</evidence>
<name>A0AAD5U3Q0_9FUNG</name>
<evidence type="ECO:0000313" key="2">
    <source>
        <dbReference type="Proteomes" id="UP001211065"/>
    </source>
</evidence>
<protein>
    <submittedName>
        <fullName evidence="1">Uncharacterized protein</fullName>
    </submittedName>
</protein>
<dbReference type="Proteomes" id="UP001211065">
    <property type="component" value="Unassembled WGS sequence"/>
</dbReference>
<dbReference type="AlphaFoldDB" id="A0AAD5U3Q0"/>
<proteinExistence type="predicted"/>
<dbReference type="EMBL" id="JADGJW010000130">
    <property type="protein sequence ID" value="KAJ3223432.1"/>
    <property type="molecule type" value="Genomic_DNA"/>
</dbReference>
<keyword evidence="2" id="KW-1185">Reference proteome</keyword>